<proteinExistence type="inferred from homology"/>
<feature type="domain" description="Cas12f1-like TNB" evidence="6">
    <location>
        <begin position="315"/>
        <end position="383"/>
    </location>
</feature>
<dbReference type="GO" id="GO:0003677">
    <property type="term" value="F:DNA binding"/>
    <property type="evidence" value="ECO:0007669"/>
    <property type="project" value="UniProtKB-KW"/>
</dbReference>
<evidence type="ECO:0000313" key="7">
    <source>
        <dbReference type="EMBL" id="AOY75012.1"/>
    </source>
</evidence>
<sequence>MKLSFKFKPSFTVEQLSIIQELSFHTTKLYNIVNYDLREKGFKSYVDIENIYKTNWHSDFLHSHTRQHCFKMVEQNWKSYFASIKDYKENPHKYKGLPKPPKFKNMEDKKNEIVFTNLAIRFRENTFMLSLSKAIQKTFEVESLNFEVSNKLQSLINWNELQQVRIKWDHSLKQWYLIIIYNKQELEPVNNINIMAIDLGLDNLATITFKEGNETYLFCGKKLKGINAFVNKKIAYYQSIEMKKIGSDKFKNTKMIHSLRRYRNNYVNDYLHKTSKNIIDKAIEHKVKKIVIGKIKGIKQDMNYNKSFVQIPIQRLTELIKYKAELQGIEVKFKEESYTSGCSALDLEPIDKNHYNKRRRVVRGLFKSSFGLVNSDVNGSLNILRKEEKCIPEIVQAMRDKGSVSSPLRVRVACLGGSSR</sequence>
<dbReference type="RefSeq" id="WP_070964141.1">
    <property type="nucleotide sequence ID" value="NZ_CP017603.1"/>
</dbReference>
<accession>A0AAC9WHY0</accession>
<evidence type="ECO:0000313" key="10">
    <source>
        <dbReference type="Proteomes" id="UP000192478"/>
    </source>
</evidence>
<evidence type="ECO:0000259" key="6">
    <source>
        <dbReference type="Pfam" id="PF07282"/>
    </source>
</evidence>
<dbReference type="EMBL" id="CP017603">
    <property type="protein sequence ID" value="AOY75012.1"/>
    <property type="molecule type" value="Genomic_DNA"/>
</dbReference>
<dbReference type="NCBIfam" id="TIGR01766">
    <property type="entry name" value="IS200/IS605 family accessory protein TnpB-like domain"/>
    <property type="match status" value="1"/>
</dbReference>
<evidence type="ECO:0000256" key="1">
    <source>
        <dbReference type="ARBA" id="ARBA00008761"/>
    </source>
</evidence>
<keyword evidence="4" id="KW-0233">DNA recombination</keyword>
<dbReference type="InterPro" id="IPR001959">
    <property type="entry name" value="Transposase"/>
</dbReference>
<protein>
    <submittedName>
        <fullName evidence="8">Transposase</fullName>
    </submittedName>
</protein>
<dbReference type="GO" id="GO:0032196">
    <property type="term" value="P:transposition"/>
    <property type="evidence" value="ECO:0007669"/>
    <property type="project" value="UniProtKB-KW"/>
</dbReference>
<dbReference type="KEGG" id="cfm:BJL90_02970"/>
<evidence type="ECO:0000259" key="5">
    <source>
        <dbReference type="Pfam" id="PF01385"/>
    </source>
</evidence>
<organism evidence="8 10">
    <name type="scientific">Clostridium formicaceticum</name>
    <dbReference type="NCBI Taxonomy" id="1497"/>
    <lineage>
        <taxon>Bacteria</taxon>
        <taxon>Bacillati</taxon>
        <taxon>Bacillota</taxon>
        <taxon>Clostridia</taxon>
        <taxon>Eubacteriales</taxon>
        <taxon>Clostridiaceae</taxon>
        <taxon>Clostridium</taxon>
    </lineage>
</organism>
<feature type="domain" description="Probable transposase IS891/IS1136/IS1341" evidence="5">
    <location>
        <begin position="185"/>
        <end position="298"/>
    </location>
</feature>
<dbReference type="EMBL" id="CP020559">
    <property type="protein sequence ID" value="ARE89428.1"/>
    <property type="molecule type" value="Genomic_DNA"/>
</dbReference>
<keyword evidence="9" id="KW-1185">Reference proteome</keyword>
<name>A0AAC9WHY0_9CLOT</name>
<evidence type="ECO:0000313" key="9">
    <source>
        <dbReference type="Proteomes" id="UP000177894"/>
    </source>
</evidence>
<dbReference type="Pfam" id="PF07282">
    <property type="entry name" value="Cas12f1-like_TNB"/>
    <property type="match status" value="1"/>
</dbReference>
<dbReference type="NCBIfam" id="NF040570">
    <property type="entry name" value="guided_TnpB"/>
    <property type="match status" value="1"/>
</dbReference>
<reference evidence="8 10" key="2">
    <citation type="submission" date="2017-03" db="EMBL/GenBank/DDBJ databases">
        <title>Complete sequence of Clostridium formicaceticum DSM 92.</title>
        <authorList>
            <person name="Poehlein A."/>
            <person name="Karl M."/>
            <person name="Bengelsdorf F.R."/>
            <person name="Duerre P."/>
            <person name="Daniel R."/>
        </authorList>
    </citation>
    <scope>NUCLEOTIDE SEQUENCE [LARGE SCALE GENOMIC DNA]</scope>
    <source>
        <strain evidence="8 10">DSM 92</strain>
    </source>
</reference>
<evidence type="ECO:0000256" key="2">
    <source>
        <dbReference type="ARBA" id="ARBA00022578"/>
    </source>
</evidence>
<reference evidence="7 9" key="1">
    <citation type="submission" date="2016-10" db="EMBL/GenBank/DDBJ databases">
        <title>Complete Genome Sequence of Acetogen Clostridium formicoaceticum ATCC 27076.</title>
        <authorList>
            <person name="Bao T."/>
            <person name="Cheng C."/>
            <person name="Zhao J."/>
            <person name="Yang S.-T."/>
            <person name="Wang J."/>
            <person name="Wang M."/>
        </authorList>
    </citation>
    <scope>NUCLEOTIDE SEQUENCE [LARGE SCALE GENOMIC DNA]</scope>
    <source>
        <strain evidence="7 9">ATCC 27076</strain>
    </source>
</reference>
<keyword evidence="3" id="KW-0238">DNA-binding</keyword>
<dbReference type="Proteomes" id="UP000192478">
    <property type="component" value="Chromosome"/>
</dbReference>
<keyword evidence="2" id="KW-0815">Transposition</keyword>
<gene>
    <name evidence="7" type="ORF">BJL90_02970</name>
    <name evidence="8" type="ORF">CLFO_38350</name>
</gene>
<evidence type="ECO:0000313" key="8">
    <source>
        <dbReference type="EMBL" id="ARE89428.1"/>
    </source>
</evidence>
<dbReference type="InterPro" id="IPR010095">
    <property type="entry name" value="Cas12f1-like_TNB"/>
</dbReference>
<dbReference type="Pfam" id="PF01385">
    <property type="entry name" value="OrfB_IS605"/>
    <property type="match status" value="1"/>
</dbReference>
<evidence type="ECO:0000256" key="3">
    <source>
        <dbReference type="ARBA" id="ARBA00023125"/>
    </source>
</evidence>
<dbReference type="Proteomes" id="UP000177894">
    <property type="component" value="Chromosome"/>
</dbReference>
<dbReference type="GO" id="GO:0006310">
    <property type="term" value="P:DNA recombination"/>
    <property type="evidence" value="ECO:0007669"/>
    <property type="project" value="UniProtKB-KW"/>
</dbReference>
<evidence type="ECO:0000256" key="4">
    <source>
        <dbReference type="ARBA" id="ARBA00023172"/>
    </source>
</evidence>
<dbReference type="AlphaFoldDB" id="A0AAC9WHY0"/>
<comment type="similarity">
    <text evidence="1">In the C-terminal section; belongs to the transposase 35 family.</text>
</comment>